<dbReference type="VEuPathDB" id="FungiDB:M747DRAFT_75246"/>
<dbReference type="Pfam" id="PF00646">
    <property type="entry name" value="F-box"/>
    <property type="match status" value="1"/>
</dbReference>
<evidence type="ECO:0000313" key="4">
    <source>
        <dbReference type="Proteomes" id="UP000197666"/>
    </source>
</evidence>
<dbReference type="SMART" id="SM00256">
    <property type="entry name" value="FBOX"/>
    <property type="match status" value="1"/>
</dbReference>
<dbReference type="CDD" id="cd09917">
    <property type="entry name" value="F-box_SF"/>
    <property type="match status" value="1"/>
</dbReference>
<dbReference type="VEuPathDB" id="FungiDB:An08g03560"/>
<evidence type="ECO:0000256" key="1">
    <source>
        <dbReference type="SAM" id="MobiDB-lite"/>
    </source>
</evidence>
<sequence>MPAINSSMAANLPIELILCILDHVDIETYVAARSACCSWRKAASMSSTIRNALTELPVPIPPRADALTTEEWNAYFCQIACLNLLGHRTHIDKTASRRALPEDCTPTTILATSQDGLKMATLKGARATIFTRSNKQSSWEYTLASTLYPLWTSVYRALMDGGGTGSGMALNPRYGKRCIAISSQGHLIAVGLGKTLQIYSLSADEDNGISSPAEYSLDQHDVIHAASPSAGYEETDGVIDSLEFTDDDILLRVAINQDTTAFQPNRVRYLGNPSALKYSPHHNNASHLQYWRENIHHIHLDSASMAVTLGAGEEKVHHTLPSSTDHKTTPPSSQTATTIPRWNPLNLPTASSTTPILSISPDNKLLVIYEPDSSSQGGGGGGIYVYCIEECESVYTNHTSDKNIDSAMNTDQQEKHHSYPCPSSEERITSWSFLLDNVSVDVDELRVDKVVRDGSGYYEVMALAGKDVLEWRIH</sequence>
<evidence type="ECO:0000313" key="3">
    <source>
        <dbReference type="EMBL" id="TPR02001.1"/>
    </source>
</evidence>
<dbReference type="InterPro" id="IPR036047">
    <property type="entry name" value="F-box-like_dom_sf"/>
</dbReference>
<feature type="domain" description="F-box" evidence="2">
    <location>
        <begin position="12"/>
        <end position="52"/>
    </location>
</feature>
<dbReference type="EMBL" id="NKJJ02000001">
    <property type="protein sequence ID" value="TPR02001.1"/>
    <property type="molecule type" value="Genomic_DNA"/>
</dbReference>
<dbReference type="SUPFAM" id="SSF81383">
    <property type="entry name" value="F-box domain"/>
    <property type="match status" value="1"/>
</dbReference>
<evidence type="ECO:0000259" key="2">
    <source>
        <dbReference type="SMART" id="SM00256"/>
    </source>
</evidence>
<organism evidence="3 4">
    <name type="scientific">Aspergillus niger</name>
    <dbReference type="NCBI Taxonomy" id="5061"/>
    <lineage>
        <taxon>Eukaryota</taxon>
        <taxon>Fungi</taxon>
        <taxon>Dikarya</taxon>
        <taxon>Ascomycota</taxon>
        <taxon>Pezizomycotina</taxon>
        <taxon>Eurotiomycetes</taxon>
        <taxon>Eurotiomycetidae</taxon>
        <taxon>Eurotiales</taxon>
        <taxon>Aspergillaceae</taxon>
        <taxon>Aspergillus</taxon>
        <taxon>Aspergillus subgen. Circumdati</taxon>
    </lineage>
</organism>
<dbReference type="InterPro" id="IPR001810">
    <property type="entry name" value="F-box_dom"/>
</dbReference>
<comment type="caution">
    <text evidence="3">The sequence shown here is derived from an EMBL/GenBank/DDBJ whole genome shotgun (WGS) entry which is preliminary data.</text>
</comment>
<protein>
    <submittedName>
        <fullName evidence="3">Membrane magnesium transporter family protein</fullName>
    </submittedName>
</protein>
<name>A0A505HQJ5_ASPNG</name>
<accession>A0A505HQJ5</accession>
<feature type="compositionally biased region" description="Polar residues" evidence="1">
    <location>
        <begin position="329"/>
        <end position="345"/>
    </location>
</feature>
<gene>
    <name evidence="3" type="ORF">CAN33_0042120</name>
</gene>
<dbReference type="Proteomes" id="UP000197666">
    <property type="component" value="Unassembled WGS sequence"/>
</dbReference>
<dbReference type="VEuPathDB" id="FungiDB:ASPNIDRAFT2_1140295"/>
<proteinExistence type="predicted"/>
<dbReference type="VEuPathDB" id="FungiDB:ATCC64974_103620"/>
<feature type="region of interest" description="Disordered" evidence="1">
    <location>
        <begin position="316"/>
        <end position="345"/>
    </location>
</feature>
<reference evidence="4" key="1">
    <citation type="submission" date="2018-10" db="EMBL/GenBank/DDBJ databases">
        <title>FDA dAtabase for Regulatory Grade micrObial Sequences (FDA-ARGOS): Supporting development and validation of Infectious Disease Dx tests.</title>
        <authorList>
            <person name="Kerrigan L."/>
            <person name="Tallon L."/>
            <person name="Sadzewicz L."/>
            <person name="Sengamalay N."/>
            <person name="Ott S."/>
            <person name="Godinez A."/>
            <person name="Nagaraj S."/>
            <person name="Vavikolanu K."/>
            <person name="Nadendla S."/>
            <person name="George J."/>
            <person name="Sichtig H."/>
        </authorList>
    </citation>
    <scope>NUCLEOTIDE SEQUENCE [LARGE SCALE GENOMIC DNA]</scope>
    <source>
        <strain evidence="4">FDAARGOS_311</strain>
    </source>
</reference>
<dbReference type="Gene3D" id="1.20.1280.50">
    <property type="match status" value="1"/>
</dbReference>
<dbReference type="AlphaFoldDB" id="A0A505HQJ5"/>